<protein>
    <submittedName>
        <fullName evidence="2">M50 family peptidase</fullName>
    </submittedName>
</protein>
<comment type="caution">
    <text evidence="2">The sequence shown here is derived from an EMBL/GenBank/DDBJ whole genome shotgun (WGS) entry which is preliminary data.</text>
</comment>
<feature type="transmembrane region" description="Helical" evidence="1">
    <location>
        <begin position="164"/>
        <end position="183"/>
    </location>
</feature>
<accession>A0A4R9AIH5</accession>
<keyword evidence="1" id="KW-0472">Membrane</keyword>
<feature type="transmembrane region" description="Helical" evidence="1">
    <location>
        <begin position="140"/>
        <end position="158"/>
    </location>
</feature>
<evidence type="ECO:0000256" key="1">
    <source>
        <dbReference type="SAM" id="Phobius"/>
    </source>
</evidence>
<dbReference type="Pfam" id="PF13398">
    <property type="entry name" value="Peptidase_M50B"/>
    <property type="match status" value="1"/>
</dbReference>
<dbReference type="RefSeq" id="WP_134513182.1">
    <property type="nucleotide sequence ID" value="NZ_SOHJ01000002.1"/>
</dbReference>
<feature type="transmembrane region" description="Helical" evidence="1">
    <location>
        <begin position="91"/>
        <end position="112"/>
    </location>
</feature>
<proteinExistence type="predicted"/>
<evidence type="ECO:0000313" key="2">
    <source>
        <dbReference type="EMBL" id="TFD62840.1"/>
    </source>
</evidence>
<keyword evidence="3" id="KW-1185">Reference proteome</keyword>
<feature type="transmembrane region" description="Helical" evidence="1">
    <location>
        <begin position="21"/>
        <end position="40"/>
    </location>
</feature>
<dbReference type="InterPro" id="IPR049500">
    <property type="entry name" value="Peptidase_M50B-like"/>
</dbReference>
<dbReference type="AlphaFoldDB" id="A0A4R9AIH5"/>
<dbReference type="OrthoDB" id="5184455at2"/>
<feature type="transmembrane region" description="Helical" evidence="1">
    <location>
        <begin position="211"/>
        <end position="232"/>
    </location>
</feature>
<dbReference type="Proteomes" id="UP000298170">
    <property type="component" value="Unassembled WGS sequence"/>
</dbReference>
<keyword evidence="1" id="KW-1133">Transmembrane helix</keyword>
<name>A0A4R9AIH5_9MICO</name>
<sequence>MDVLLDIWQRMTTPHPALEPLTAWLTVTAAALIVLFPPLWRLARHGITIVHEGGHGVVAVLSGRRLGGIRLHSDTSGLTVSRGRPTGPGMIFTLLAGYPAAALLGLGAAWLLGRGYDVGLLWVLLLLLALLLVQIRNWFGLWSVAVTGTVVFGVSWFGSPQVQGVFALLVTLVLLFGSLRTSLELQQSRSRRSGSSSDADQLARLTHIPGIFWVTVFIAVQLVCVALSARLLGFVQI</sequence>
<reference evidence="2 3" key="1">
    <citation type="submission" date="2019-03" db="EMBL/GenBank/DDBJ databases">
        <title>Genomics of glacier-inhabiting Cryobacterium strains.</title>
        <authorList>
            <person name="Liu Q."/>
            <person name="Xin Y.-H."/>
        </authorList>
    </citation>
    <scope>NUCLEOTIDE SEQUENCE [LARGE SCALE GENOMIC DNA]</scope>
    <source>
        <strain evidence="2 3">Sr39</strain>
    </source>
</reference>
<keyword evidence="1" id="KW-0812">Transmembrane</keyword>
<dbReference type="EMBL" id="SOHJ01000002">
    <property type="protein sequence ID" value="TFD62840.1"/>
    <property type="molecule type" value="Genomic_DNA"/>
</dbReference>
<organism evidence="2 3">
    <name type="scientific">Cryobacterium suzukii</name>
    <dbReference type="NCBI Taxonomy" id="1259198"/>
    <lineage>
        <taxon>Bacteria</taxon>
        <taxon>Bacillati</taxon>
        <taxon>Actinomycetota</taxon>
        <taxon>Actinomycetes</taxon>
        <taxon>Micrococcales</taxon>
        <taxon>Microbacteriaceae</taxon>
        <taxon>Cryobacterium</taxon>
    </lineage>
</organism>
<evidence type="ECO:0000313" key="3">
    <source>
        <dbReference type="Proteomes" id="UP000298170"/>
    </source>
</evidence>
<gene>
    <name evidence="2" type="ORF">E3T39_02640</name>
</gene>
<feature type="transmembrane region" description="Helical" evidence="1">
    <location>
        <begin position="118"/>
        <end position="133"/>
    </location>
</feature>